<protein>
    <recommendedName>
        <fullName evidence="6">Adenylate cyclase N-terminal domain-containing protein</fullName>
    </recommendedName>
</protein>
<organism evidence="4 5">
    <name type="scientific">Caenorhabditis japonica</name>
    <dbReference type="NCBI Taxonomy" id="281687"/>
    <lineage>
        <taxon>Eukaryota</taxon>
        <taxon>Metazoa</taxon>
        <taxon>Ecdysozoa</taxon>
        <taxon>Nematoda</taxon>
        <taxon>Chromadorea</taxon>
        <taxon>Rhabditida</taxon>
        <taxon>Rhabditina</taxon>
        <taxon>Rhabditomorpha</taxon>
        <taxon>Rhabditoidea</taxon>
        <taxon>Rhabditidae</taxon>
        <taxon>Peloderinae</taxon>
        <taxon>Caenorhabditis</taxon>
    </lineage>
</organism>
<reference evidence="5" key="1">
    <citation type="submission" date="2010-08" db="EMBL/GenBank/DDBJ databases">
        <authorList>
            <consortium name="Caenorhabditis japonica Sequencing Consortium"/>
            <person name="Wilson R.K."/>
        </authorList>
    </citation>
    <scope>NUCLEOTIDE SEQUENCE [LARGE SCALE GENOMIC DNA]</scope>
    <source>
        <strain evidence="5">DF5081</strain>
    </source>
</reference>
<evidence type="ECO:0008006" key="6">
    <source>
        <dbReference type="Google" id="ProtNLM"/>
    </source>
</evidence>
<evidence type="ECO:0000313" key="5">
    <source>
        <dbReference type="Proteomes" id="UP000005237"/>
    </source>
</evidence>
<feature type="transmembrane region" description="Helical" evidence="3">
    <location>
        <begin position="93"/>
        <end position="115"/>
    </location>
</feature>
<name>A0A8R1DHW5_CAEJA</name>
<evidence type="ECO:0000256" key="3">
    <source>
        <dbReference type="SAM" id="Phobius"/>
    </source>
</evidence>
<evidence type="ECO:0000313" key="4">
    <source>
        <dbReference type="EnsemblMetazoa" id="CJA02887.1"/>
    </source>
</evidence>
<dbReference type="PANTHER" id="PTHR45627:SF8">
    <property type="entry name" value="ADENYLATE CYCLASE TYPE 9"/>
    <property type="match status" value="1"/>
</dbReference>
<dbReference type="GO" id="GO:0000166">
    <property type="term" value="F:nucleotide binding"/>
    <property type="evidence" value="ECO:0007669"/>
    <property type="project" value="UniProtKB-KW"/>
</dbReference>
<keyword evidence="3" id="KW-0472">Membrane</keyword>
<dbReference type="PANTHER" id="PTHR45627">
    <property type="entry name" value="ADENYLATE CYCLASE TYPE 1"/>
    <property type="match status" value="1"/>
</dbReference>
<feature type="transmembrane region" description="Helical" evidence="3">
    <location>
        <begin position="70"/>
        <end position="87"/>
    </location>
</feature>
<proteinExistence type="predicted"/>
<keyword evidence="3" id="KW-1133">Transmembrane helix</keyword>
<dbReference type="GO" id="GO:0007189">
    <property type="term" value="P:adenylate cyclase-activating G protein-coupled receptor signaling pathway"/>
    <property type="evidence" value="ECO:0007669"/>
    <property type="project" value="TreeGrafter"/>
</dbReference>
<dbReference type="Proteomes" id="UP000005237">
    <property type="component" value="Unassembled WGS sequence"/>
</dbReference>
<dbReference type="GO" id="GO:0004016">
    <property type="term" value="F:adenylate cyclase activity"/>
    <property type="evidence" value="ECO:0007669"/>
    <property type="project" value="TreeGrafter"/>
</dbReference>
<dbReference type="AlphaFoldDB" id="A0A8R1DHW5"/>
<accession>A0A8R1DHW5</accession>
<feature type="transmembrane region" description="Helical" evidence="3">
    <location>
        <begin position="122"/>
        <end position="142"/>
    </location>
</feature>
<keyword evidence="5" id="KW-1185">Reference proteome</keyword>
<keyword evidence="3" id="KW-0812">Transmembrane</keyword>
<keyword evidence="1" id="KW-0547">Nucleotide-binding</keyword>
<keyword evidence="2" id="KW-0456">Lyase</keyword>
<dbReference type="EnsemblMetazoa" id="CJA02887.1">
    <property type="protein sequence ID" value="CJA02887.1"/>
    <property type="gene ID" value="WBGene00122091"/>
</dbReference>
<feature type="transmembrane region" description="Helical" evidence="3">
    <location>
        <begin position="175"/>
        <end position="193"/>
    </location>
</feature>
<evidence type="ECO:0000256" key="1">
    <source>
        <dbReference type="ARBA" id="ARBA00022741"/>
    </source>
</evidence>
<dbReference type="GO" id="GO:0005886">
    <property type="term" value="C:plasma membrane"/>
    <property type="evidence" value="ECO:0007669"/>
    <property type="project" value="TreeGrafter"/>
</dbReference>
<reference evidence="4" key="2">
    <citation type="submission" date="2022-06" db="UniProtKB">
        <authorList>
            <consortium name="EnsemblMetazoa"/>
        </authorList>
    </citation>
    <scope>IDENTIFICATION</scope>
    <source>
        <strain evidence="4">DF5081</strain>
    </source>
</reference>
<sequence length="327" mass="37255">MDDDIGDELTPALAGSGDPSMRAHSSSPRRLPMYERAAGRWWNPQFRSPTLEAQYWKCSFSQLRDRFRSGLIYIALVIAAWTVYLALFDQTFIQHWVVSLCLIAIIFAMFAFTACAAQYQRFYMPTSFLCTFLICLVTLLIFSAENQAAFMSPVASLATSFQVVLLIYTVIPLPLYLCILIGTIYSVLFETLIKNKLGLEETGYIKLVLHVGVHLLGVHLFILTQVRQRKTFLKVGQSMLARKDLELETQFKDHMIQSVMPKKVADELLKDASELRRPSASNDSNCRTSNATQVDHTIKLWEESRIEEPKPGLLRLAYRSFMGFRIS</sequence>
<evidence type="ECO:0000256" key="2">
    <source>
        <dbReference type="ARBA" id="ARBA00023239"/>
    </source>
</evidence>
<feature type="transmembrane region" description="Helical" evidence="3">
    <location>
        <begin position="205"/>
        <end position="224"/>
    </location>
</feature>